<organism evidence="2 3">
    <name type="scientific">Kushneria aurantia</name>
    <dbReference type="NCBI Taxonomy" id="504092"/>
    <lineage>
        <taxon>Bacteria</taxon>
        <taxon>Pseudomonadati</taxon>
        <taxon>Pseudomonadota</taxon>
        <taxon>Gammaproteobacteria</taxon>
        <taxon>Oceanospirillales</taxon>
        <taxon>Halomonadaceae</taxon>
        <taxon>Kushneria</taxon>
    </lineage>
</organism>
<feature type="region of interest" description="Disordered" evidence="1">
    <location>
        <begin position="15"/>
        <end position="60"/>
    </location>
</feature>
<evidence type="ECO:0000256" key="1">
    <source>
        <dbReference type="SAM" id="MobiDB-lite"/>
    </source>
</evidence>
<accession>A0ABV6G4M0</accession>
<reference evidence="2 3" key="1">
    <citation type="submission" date="2024-09" db="EMBL/GenBank/DDBJ databases">
        <authorList>
            <person name="Sun Q."/>
            <person name="Mori K."/>
        </authorList>
    </citation>
    <scope>NUCLEOTIDE SEQUENCE [LARGE SCALE GENOMIC DNA]</scope>
    <source>
        <strain evidence="2 3">CCM 7415</strain>
    </source>
</reference>
<proteinExistence type="predicted"/>
<dbReference type="Proteomes" id="UP001589814">
    <property type="component" value="Unassembled WGS sequence"/>
</dbReference>
<protein>
    <submittedName>
        <fullName evidence="2">Uncharacterized protein</fullName>
    </submittedName>
</protein>
<sequence>MSDINTAAMDREALEKTADDLGVSFQKNTGDDTLRKRIDDTLGNATPSNRDGPSPPEAPREKRYKVIVQASDSDQQPVQVFVNGRAYVMKRGEECEVPASVVEVLNHAVQHVYDPTTMQERRVLAYPFSAREA</sequence>
<name>A0ABV6G4M0_9GAMM</name>
<feature type="compositionally biased region" description="Basic and acidic residues" evidence="1">
    <location>
        <begin position="29"/>
        <end position="40"/>
    </location>
</feature>
<gene>
    <name evidence="2" type="ORF">ACFFHW_11395</name>
</gene>
<dbReference type="EMBL" id="JBHLVX010000043">
    <property type="protein sequence ID" value="MFC0268576.1"/>
    <property type="molecule type" value="Genomic_DNA"/>
</dbReference>
<evidence type="ECO:0000313" key="2">
    <source>
        <dbReference type="EMBL" id="MFC0268576.1"/>
    </source>
</evidence>
<keyword evidence="3" id="KW-1185">Reference proteome</keyword>
<comment type="caution">
    <text evidence="2">The sequence shown here is derived from an EMBL/GenBank/DDBJ whole genome shotgun (WGS) entry which is preliminary data.</text>
</comment>
<evidence type="ECO:0000313" key="3">
    <source>
        <dbReference type="Proteomes" id="UP001589814"/>
    </source>
</evidence>
<dbReference type="RefSeq" id="WP_019950181.1">
    <property type="nucleotide sequence ID" value="NZ_JBHLVX010000043.1"/>
</dbReference>